<dbReference type="EMBL" id="SZYD01000015">
    <property type="protein sequence ID" value="KAD3642122.1"/>
    <property type="molecule type" value="Genomic_DNA"/>
</dbReference>
<evidence type="ECO:0000313" key="3">
    <source>
        <dbReference type="Proteomes" id="UP000326396"/>
    </source>
</evidence>
<evidence type="ECO:0000256" key="1">
    <source>
        <dbReference type="ARBA" id="ARBA00006974"/>
    </source>
</evidence>
<evidence type="ECO:0008006" key="4">
    <source>
        <dbReference type="Google" id="ProtNLM"/>
    </source>
</evidence>
<dbReference type="AlphaFoldDB" id="A0A5N6MQ08"/>
<proteinExistence type="inferred from homology"/>
<sequence length="133" mass="15345">MTPKKIMKMVRKWRVEALKSGYIKRNDSKTYKGHFVVYATDKIRFVMPLRYLNNVVFLELLRMSNDEFGLPRNGPITLPCDSMLMNYLNLGFTSLPKMYALDLITNVRLTGTTTFLRWPMAALKGDTPPYSGV</sequence>
<reference evidence="2 3" key="1">
    <citation type="submission" date="2019-05" db="EMBL/GenBank/DDBJ databases">
        <title>Mikania micrantha, genome provides insights into the molecular mechanism of rapid growth.</title>
        <authorList>
            <person name="Liu B."/>
        </authorList>
    </citation>
    <scope>NUCLEOTIDE SEQUENCE [LARGE SCALE GENOMIC DNA]</scope>
    <source>
        <strain evidence="2">NLD-2019</strain>
        <tissue evidence="2">Leaf</tissue>
    </source>
</reference>
<dbReference type="InterPro" id="IPR003676">
    <property type="entry name" value="SAUR_fam"/>
</dbReference>
<keyword evidence="3" id="KW-1185">Reference proteome</keyword>
<organism evidence="2 3">
    <name type="scientific">Mikania micrantha</name>
    <name type="common">bitter vine</name>
    <dbReference type="NCBI Taxonomy" id="192012"/>
    <lineage>
        <taxon>Eukaryota</taxon>
        <taxon>Viridiplantae</taxon>
        <taxon>Streptophyta</taxon>
        <taxon>Embryophyta</taxon>
        <taxon>Tracheophyta</taxon>
        <taxon>Spermatophyta</taxon>
        <taxon>Magnoliopsida</taxon>
        <taxon>eudicotyledons</taxon>
        <taxon>Gunneridae</taxon>
        <taxon>Pentapetalae</taxon>
        <taxon>asterids</taxon>
        <taxon>campanulids</taxon>
        <taxon>Asterales</taxon>
        <taxon>Asteraceae</taxon>
        <taxon>Asteroideae</taxon>
        <taxon>Heliantheae alliance</taxon>
        <taxon>Eupatorieae</taxon>
        <taxon>Mikania</taxon>
    </lineage>
</organism>
<evidence type="ECO:0000313" key="2">
    <source>
        <dbReference type="EMBL" id="KAD3642122.1"/>
    </source>
</evidence>
<accession>A0A5N6MQ08</accession>
<protein>
    <recommendedName>
        <fullName evidence="4">Auxin-responsive protein</fullName>
    </recommendedName>
</protein>
<dbReference type="Proteomes" id="UP000326396">
    <property type="component" value="Linkage Group LG5"/>
</dbReference>
<dbReference type="PANTHER" id="PTHR31175">
    <property type="entry name" value="AUXIN-RESPONSIVE FAMILY PROTEIN"/>
    <property type="match status" value="1"/>
</dbReference>
<comment type="caution">
    <text evidence="2">The sequence shown here is derived from an EMBL/GenBank/DDBJ whole genome shotgun (WGS) entry which is preliminary data.</text>
</comment>
<gene>
    <name evidence="2" type="ORF">E3N88_31346</name>
</gene>
<dbReference type="OrthoDB" id="1936278at2759"/>
<dbReference type="Pfam" id="PF02519">
    <property type="entry name" value="Auxin_inducible"/>
    <property type="match status" value="1"/>
</dbReference>
<dbReference type="GO" id="GO:0009733">
    <property type="term" value="P:response to auxin"/>
    <property type="evidence" value="ECO:0007669"/>
    <property type="project" value="InterPro"/>
</dbReference>
<dbReference type="PANTHER" id="PTHR31175:SF120">
    <property type="entry name" value="OS09G0547100 PROTEIN"/>
    <property type="match status" value="1"/>
</dbReference>
<name>A0A5N6MQ08_9ASTR</name>
<comment type="similarity">
    <text evidence="1">Belongs to the ARG7 family.</text>
</comment>